<accession>A0A0G4LZK7</accession>
<gene>
    <name evidence="2" type="ORF">BN1723_018305</name>
</gene>
<feature type="non-terminal residue" evidence="2">
    <location>
        <position position="95"/>
    </location>
</feature>
<sequence>LNIGKKRSIRGPPPHVREGSAAFEDEPTHDFTLPMGRPRSGFGFKLDAAADVEEDVERDVEAEMLDIMEIDRALDSLDDDRGSGRKKVFFEDQFT</sequence>
<evidence type="ECO:0000256" key="1">
    <source>
        <dbReference type="SAM" id="MobiDB-lite"/>
    </source>
</evidence>
<proteinExistence type="predicted"/>
<name>A0A0G4LZK7_VERLO</name>
<dbReference type="EMBL" id="CVQI01020125">
    <property type="protein sequence ID" value="CRK27503.1"/>
    <property type="molecule type" value="Genomic_DNA"/>
</dbReference>
<dbReference type="Proteomes" id="UP000045706">
    <property type="component" value="Unassembled WGS sequence"/>
</dbReference>
<dbReference type="AlphaFoldDB" id="A0A0G4LZK7"/>
<evidence type="ECO:0000313" key="2">
    <source>
        <dbReference type="EMBL" id="CRK27503.1"/>
    </source>
</evidence>
<feature type="region of interest" description="Disordered" evidence="1">
    <location>
        <begin position="1"/>
        <end position="36"/>
    </location>
</feature>
<feature type="non-terminal residue" evidence="2">
    <location>
        <position position="1"/>
    </location>
</feature>
<evidence type="ECO:0000313" key="3">
    <source>
        <dbReference type="Proteomes" id="UP000045706"/>
    </source>
</evidence>
<reference evidence="3" key="1">
    <citation type="submission" date="2015-05" db="EMBL/GenBank/DDBJ databases">
        <authorList>
            <person name="Fogelqvist Johan"/>
        </authorList>
    </citation>
    <scope>NUCLEOTIDE SEQUENCE [LARGE SCALE GENOMIC DNA]</scope>
</reference>
<organism evidence="2 3">
    <name type="scientific">Verticillium longisporum</name>
    <name type="common">Verticillium dahliae var. longisporum</name>
    <dbReference type="NCBI Taxonomy" id="100787"/>
    <lineage>
        <taxon>Eukaryota</taxon>
        <taxon>Fungi</taxon>
        <taxon>Dikarya</taxon>
        <taxon>Ascomycota</taxon>
        <taxon>Pezizomycotina</taxon>
        <taxon>Sordariomycetes</taxon>
        <taxon>Hypocreomycetidae</taxon>
        <taxon>Glomerellales</taxon>
        <taxon>Plectosphaerellaceae</taxon>
        <taxon>Verticillium</taxon>
    </lineage>
</organism>
<protein>
    <submittedName>
        <fullName evidence="2">Uncharacterized protein</fullName>
    </submittedName>
</protein>